<organism evidence="1 2">
    <name type="scientific">Ophiostoma piceae (strain UAMH 11346)</name>
    <name type="common">Sap stain fungus</name>
    <dbReference type="NCBI Taxonomy" id="1262450"/>
    <lineage>
        <taxon>Eukaryota</taxon>
        <taxon>Fungi</taxon>
        <taxon>Dikarya</taxon>
        <taxon>Ascomycota</taxon>
        <taxon>Pezizomycotina</taxon>
        <taxon>Sordariomycetes</taxon>
        <taxon>Sordariomycetidae</taxon>
        <taxon>Ophiostomatales</taxon>
        <taxon>Ophiostomataceae</taxon>
        <taxon>Ophiostoma</taxon>
    </lineage>
</organism>
<dbReference type="eggNOG" id="ENOG502S7M4">
    <property type="taxonomic scope" value="Eukaryota"/>
</dbReference>
<keyword evidence="2" id="KW-1185">Reference proteome</keyword>
<accession>S3C9U6</accession>
<name>S3C9U6_OPHP1</name>
<dbReference type="OMA" id="DIRMSIR"/>
<protein>
    <submittedName>
        <fullName evidence="1">Uncharacterized protein</fullName>
    </submittedName>
</protein>
<dbReference type="Proteomes" id="UP000016923">
    <property type="component" value="Unassembled WGS sequence"/>
</dbReference>
<dbReference type="VEuPathDB" id="FungiDB:F503_05359"/>
<evidence type="ECO:0000313" key="2">
    <source>
        <dbReference type="Proteomes" id="UP000016923"/>
    </source>
</evidence>
<evidence type="ECO:0000313" key="1">
    <source>
        <dbReference type="EMBL" id="EPE10264.1"/>
    </source>
</evidence>
<dbReference type="AlphaFoldDB" id="S3C9U6"/>
<dbReference type="EMBL" id="KE148146">
    <property type="protein sequence ID" value="EPE10264.1"/>
    <property type="molecule type" value="Genomic_DNA"/>
</dbReference>
<gene>
    <name evidence="1" type="ORF">F503_05359</name>
</gene>
<reference evidence="1 2" key="1">
    <citation type="journal article" date="2013" name="BMC Genomics">
        <title>The genome and transcriptome of the pine saprophyte Ophiostoma piceae, and a comparison with the bark beetle-associated pine pathogen Grosmannia clavigera.</title>
        <authorList>
            <person name="Haridas S."/>
            <person name="Wang Y."/>
            <person name="Lim L."/>
            <person name="Massoumi Alamouti S."/>
            <person name="Jackman S."/>
            <person name="Docking R."/>
            <person name="Robertson G."/>
            <person name="Birol I."/>
            <person name="Bohlmann J."/>
            <person name="Breuil C."/>
        </authorList>
    </citation>
    <scope>NUCLEOTIDE SEQUENCE [LARGE SCALE GENOMIC DNA]</scope>
    <source>
        <strain evidence="1 2">UAMH 11346</strain>
    </source>
</reference>
<dbReference type="HOGENOM" id="CLU_061413_0_0_1"/>
<sequence length="313" mass="35427">MARLPPAAKLPLAARKSVRDDFEEHKSDFEKKLSDLLEVGWTLDIDPLAIYPYAQKDHHKSALGRVIAGYIEGAIHCLGDYKSSYGKSNGIKELNDAAHAHVLGLDVDETGTVEYCGPLFKDGRLVMVFNADKLSTNSDEVLRSKKVLAALNAVPAATGDESLPFDIRMSIRGMYDPKVGDVQERINKTLKRDDIKLVHNFEAALPKLQAYSETPKQRLRNDWRQQVGYTLYNYMYGIRHHLEGHKFGEDEMLREGFNETVPTGIIEFRIVDKLTYRPDCEVVFEDDKMYVQTTVESWGSNTSDAAWKIISQL</sequence>
<proteinExistence type="predicted"/>
<dbReference type="OrthoDB" id="2364174at2759"/>